<feature type="compositionally biased region" description="Gly residues" evidence="1">
    <location>
        <begin position="43"/>
        <end position="52"/>
    </location>
</feature>
<evidence type="ECO:0000256" key="1">
    <source>
        <dbReference type="SAM" id="MobiDB-lite"/>
    </source>
</evidence>
<gene>
    <name evidence="2" type="ordered locus">BS1330_I0620</name>
</gene>
<dbReference type="EMBL" id="CP002997">
    <property type="protein sequence ID" value="AEM17970.1"/>
    <property type="molecule type" value="Genomic_DNA"/>
</dbReference>
<dbReference type="Proteomes" id="UP000007104">
    <property type="component" value="Chromosome I"/>
</dbReference>
<feature type="region of interest" description="Disordered" evidence="1">
    <location>
        <begin position="27"/>
        <end position="52"/>
    </location>
</feature>
<proteinExistence type="predicted"/>
<dbReference type="KEGG" id="bsi:BS1330_I0620"/>
<dbReference type="HOGENOM" id="CLU_3077510_0_0_5"/>
<organism evidence="2 3">
    <name type="scientific">Brucella suis biovar 1 (strain 1330)</name>
    <dbReference type="NCBI Taxonomy" id="204722"/>
    <lineage>
        <taxon>Bacteria</taxon>
        <taxon>Pseudomonadati</taxon>
        <taxon>Pseudomonadota</taxon>
        <taxon>Alphaproteobacteria</taxon>
        <taxon>Hyphomicrobiales</taxon>
        <taxon>Brucellaceae</taxon>
        <taxon>Brucella/Ochrobactrum group</taxon>
        <taxon>Brucella</taxon>
    </lineage>
</organism>
<dbReference type="KEGG" id="bms:BR0624"/>
<reference evidence="2 3" key="1">
    <citation type="journal article" date="2011" name="J. Bacteriol.">
        <title>Revised genome sequence of Brucella suis 1330.</title>
        <authorList>
            <person name="Tae H."/>
            <person name="Shallom S."/>
            <person name="Settlage R."/>
            <person name="Preston D."/>
            <person name="Adams L.G."/>
            <person name="Garner H.R."/>
        </authorList>
    </citation>
    <scope>NUCLEOTIDE SEQUENCE [LARGE SCALE GENOMIC DNA]</scope>
    <source>
        <strain evidence="2 3">1330</strain>
    </source>
</reference>
<protein>
    <submittedName>
        <fullName evidence="2">Uncharacterized protein</fullName>
    </submittedName>
</protein>
<evidence type="ECO:0000313" key="2">
    <source>
        <dbReference type="EMBL" id="AEM17970.1"/>
    </source>
</evidence>
<sequence length="52" mass="5576">MQAYIKNQASPVHLCMVADLRIGESRGRARKNGGEEEYAQANGGNGRCSGSH</sequence>
<keyword evidence="3" id="KW-1185">Reference proteome</keyword>
<accession>A0A0H3G2G3</accession>
<dbReference type="AlphaFoldDB" id="A0A0H3G2G3"/>
<evidence type="ECO:0000313" key="3">
    <source>
        <dbReference type="Proteomes" id="UP000007104"/>
    </source>
</evidence>
<name>A0A0H3G2G3_BRUSU</name>